<comment type="caution">
    <text evidence="2">The sequence shown here is derived from an EMBL/GenBank/DDBJ whole genome shotgun (WGS) entry which is preliminary data.</text>
</comment>
<keyword evidence="3" id="KW-1185">Reference proteome</keyword>
<organism evidence="2 3">
    <name type="scientific">Shouchella xiaoxiensis</name>
    <dbReference type="NCBI Taxonomy" id="766895"/>
    <lineage>
        <taxon>Bacteria</taxon>
        <taxon>Bacillati</taxon>
        <taxon>Bacillota</taxon>
        <taxon>Bacilli</taxon>
        <taxon>Bacillales</taxon>
        <taxon>Bacillaceae</taxon>
        <taxon>Shouchella</taxon>
    </lineage>
</organism>
<dbReference type="RefSeq" id="WP_204465664.1">
    <property type="nucleotide sequence ID" value="NZ_JAFBCV010000004.1"/>
</dbReference>
<accession>A0ABS2SUI3</accession>
<dbReference type="Proteomes" id="UP001179280">
    <property type="component" value="Unassembled WGS sequence"/>
</dbReference>
<feature type="transmembrane region" description="Helical" evidence="1">
    <location>
        <begin position="76"/>
        <end position="101"/>
    </location>
</feature>
<feature type="transmembrane region" description="Helical" evidence="1">
    <location>
        <begin position="5"/>
        <end position="23"/>
    </location>
</feature>
<sequence length="131" mass="14407">MKKFILPIAIGLPLLELFVIILFVNWIGVWSTLGLMLLTSVIGVLFAKSQGLKTIKLAQVQMQNNQVPNQSLLDSICIFIGGALLVLPGFIMDVIGLFLLIPWTRTIVKAGLLKGIHSAIAKGQFVVLRRR</sequence>
<dbReference type="Pfam" id="PF04186">
    <property type="entry name" value="FxsA"/>
    <property type="match status" value="1"/>
</dbReference>
<evidence type="ECO:0000313" key="3">
    <source>
        <dbReference type="Proteomes" id="UP001179280"/>
    </source>
</evidence>
<dbReference type="EMBL" id="JAFBCV010000004">
    <property type="protein sequence ID" value="MBM7838470.1"/>
    <property type="molecule type" value="Genomic_DNA"/>
</dbReference>
<proteinExistence type="predicted"/>
<reference evidence="2" key="1">
    <citation type="submission" date="2021-01" db="EMBL/GenBank/DDBJ databases">
        <title>Genomic Encyclopedia of Type Strains, Phase IV (KMG-IV): sequencing the most valuable type-strain genomes for metagenomic binning, comparative biology and taxonomic classification.</title>
        <authorList>
            <person name="Goeker M."/>
        </authorList>
    </citation>
    <scope>NUCLEOTIDE SEQUENCE</scope>
    <source>
        <strain evidence="2">DSM 21943</strain>
    </source>
</reference>
<dbReference type="PANTHER" id="PTHR35335">
    <property type="entry name" value="UPF0716 PROTEIN FXSA"/>
    <property type="match status" value="1"/>
</dbReference>
<protein>
    <submittedName>
        <fullName evidence="2">UPF0716 protein FxsA</fullName>
    </submittedName>
</protein>
<keyword evidence="1" id="KW-0472">Membrane</keyword>
<keyword evidence="1" id="KW-1133">Transmembrane helix</keyword>
<keyword evidence="1" id="KW-0812">Transmembrane</keyword>
<evidence type="ECO:0000256" key="1">
    <source>
        <dbReference type="SAM" id="Phobius"/>
    </source>
</evidence>
<dbReference type="PANTHER" id="PTHR35335:SF1">
    <property type="entry name" value="UPF0716 PROTEIN FXSA"/>
    <property type="match status" value="1"/>
</dbReference>
<name>A0ABS2SUI3_9BACI</name>
<dbReference type="InterPro" id="IPR007313">
    <property type="entry name" value="FxsA"/>
</dbReference>
<feature type="transmembrane region" description="Helical" evidence="1">
    <location>
        <begin position="29"/>
        <end position="47"/>
    </location>
</feature>
<dbReference type="NCBIfam" id="NF008528">
    <property type="entry name" value="PRK11463.1-2"/>
    <property type="match status" value="1"/>
</dbReference>
<evidence type="ECO:0000313" key="2">
    <source>
        <dbReference type="EMBL" id="MBM7838470.1"/>
    </source>
</evidence>
<gene>
    <name evidence="2" type="ORF">JOC54_001726</name>
</gene>